<dbReference type="RefSeq" id="WP_155222859.1">
    <property type="nucleotide sequence ID" value="NZ_JBKXON010000094.1"/>
</dbReference>
<gene>
    <name evidence="1" type="ORF">GMA92_05165</name>
</gene>
<sequence>MRQLNTGDLFKAARLIRKMGIKEDLKTFAEGIKADQKQEEVGFDLLMLIFERATDETSEKLIYEFLSGPFEVTLDEVKEMELFALVESLFQVADVEKWKGFFQGALR</sequence>
<dbReference type="AlphaFoldDB" id="A0A9X4XCD0"/>
<protein>
    <submittedName>
        <fullName evidence="1">Uncharacterized protein</fullName>
    </submittedName>
</protein>
<comment type="caution">
    <text evidence="1">The sequence shown here is derived from an EMBL/GenBank/DDBJ whole genome shotgun (WGS) entry which is preliminary data.</text>
</comment>
<evidence type="ECO:0000313" key="2">
    <source>
        <dbReference type="Proteomes" id="UP000487649"/>
    </source>
</evidence>
<reference evidence="1 2" key="1">
    <citation type="journal article" date="2019" name="Nat. Med.">
        <title>A library of human gut bacterial isolates paired with longitudinal multiomics data enables mechanistic microbiome research.</title>
        <authorList>
            <person name="Poyet M."/>
            <person name="Groussin M."/>
            <person name="Gibbons S.M."/>
            <person name="Avila-Pacheco J."/>
            <person name="Jiang X."/>
            <person name="Kearney S.M."/>
            <person name="Perrotta A.R."/>
            <person name="Berdy B."/>
            <person name="Zhao S."/>
            <person name="Lieberman T.D."/>
            <person name="Swanson P.K."/>
            <person name="Smith M."/>
            <person name="Roesemann S."/>
            <person name="Alexander J.E."/>
            <person name="Rich S.A."/>
            <person name="Livny J."/>
            <person name="Vlamakis H."/>
            <person name="Clish C."/>
            <person name="Bullock K."/>
            <person name="Deik A."/>
            <person name="Scott J."/>
            <person name="Pierce K.A."/>
            <person name="Xavier R.J."/>
            <person name="Alm E.J."/>
        </authorList>
    </citation>
    <scope>NUCLEOTIDE SEQUENCE [LARGE SCALE GENOMIC DNA]</scope>
    <source>
        <strain evidence="1 2">BIOML-A198</strain>
    </source>
</reference>
<accession>A0A9X4XCD0</accession>
<proteinExistence type="predicted"/>
<evidence type="ECO:0000313" key="1">
    <source>
        <dbReference type="EMBL" id="MTK20828.1"/>
    </source>
</evidence>
<dbReference type="Proteomes" id="UP000487649">
    <property type="component" value="Unassembled WGS sequence"/>
</dbReference>
<name>A0A9X4XCD0_9FIRM</name>
<dbReference type="EMBL" id="WMQE01000008">
    <property type="protein sequence ID" value="MTK20828.1"/>
    <property type="molecule type" value="Genomic_DNA"/>
</dbReference>
<organism evidence="1 2">
    <name type="scientific">Turicibacter sanguinis</name>
    <dbReference type="NCBI Taxonomy" id="154288"/>
    <lineage>
        <taxon>Bacteria</taxon>
        <taxon>Bacillati</taxon>
        <taxon>Bacillota</taxon>
        <taxon>Erysipelotrichia</taxon>
        <taxon>Erysipelotrichales</taxon>
        <taxon>Turicibacteraceae</taxon>
        <taxon>Turicibacter</taxon>
    </lineage>
</organism>